<gene>
    <name evidence="3" type="ORF">I6H47_06105</name>
</gene>
<proteinExistence type="predicted"/>
<organism evidence="3 4">
    <name type="scientific">Brevibacterium casei</name>
    <dbReference type="NCBI Taxonomy" id="33889"/>
    <lineage>
        <taxon>Bacteria</taxon>
        <taxon>Bacillati</taxon>
        <taxon>Actinomycetota</taxon>
        <taxon>Actinomycetes</taxon>
        <taxon>Micrococcales</taxon>
        <taxon>Brevibacteriaceae</taxon>
        <taxon>Brevibacterium</taxon>
    </lineage>
</organism>
<feature type="transmembrane region" description="Helical" evidence="2">
    <location>
        <begin position="225"/>
        <end position="248"/>
    </location>
</feature>
<feature type="region of interest" description="Disordered" evidence="1">
    <location>
        <begin position="297"/>
        <end position="431"/>
    </location>
</feature>
<accession>A0A7T4A1D0</accession>
<feature type="region of interest" description="Disordered" evidence="1">
    <location>
        <begin position="1"/>
        <end position="47"/>
    </location>
</feature>
<evidence type="ECO:0000256" key="2">
    <source>
        <dbReference type="SAM" id="Phobius"/>
    </source>
</evidence>
<dbReference type="Proteomes" id="UP000595374">
    <property type="component" value="Chromosome"/>
</dbReference>
<evidence type="ECO:0000313" key="3">
    <source>
        <dbReference type="EMBL" id="QQB15509.1"/>
    </source>
</evidence>
<dbReference type="EMBL" id="CP065989">
    <property type="protein sequence ID" value="QQB15509.1"/>
    <property type="molecule type" value="Genomic_DNA"/>
</dbReference>
<keyword evidence="2" id="KW-0472">Membrane</keyword>
<feature type="transmembrane region" description="Helical" evidence="2">
    <location>
        <begin position="133"/>
        <end position="154"/>
    </location>
</feature>
<sequence>MSEQWPGPMPPENRGQPYVRNVGVPGHVPEHQPGTGPGDQWSQGGQRPAAASAAVDPGWRARIVFWVSILIDGLPAIIMLPFLYSTSIADGLPDLAALYSVVVLIAGIIACLVGVLAFLLVRNTSWVRRMIGGGIYLVAVILGMTVPPVLSRLITEYVYRMNMDYSLFSFVFAAFSMVVTAALLIAWNIVRNRAWWVHLVAVGLAVVSAVVVAVVQYVITLQAPAFGVIAVVPQVLALLLLFAALGLLHVCGRLRGGSVPVVAQPALGERRRQQPGPAAGGQYSGAQFAGTQYPGAQSWGDQFSGGQHPGAPNYGGQHSSGPYPGAPNQGAQYPYAPDQNAQYSGAPNHGGQHSGAAYPDAQRPCAQNPFAQHPGTGQSSEQAAGAHDAHGSPQTSDPNSVGQPYGYGQRDSNQRYDGQHGAGDPPRRPRH</sequence>
<keyword evidence="2" id="KW-0812">Transmembrane</keyword>
<name>A0A7T4A1D0_9MICO</name>
<protein>
    <submittedName>
        <fullName evidence="3">Uncharacterized protein</fullName>
    </submittedName>
</protein>
<feature type="compositionally biased region" description="Polar residues" evidence="1">
    <location>
        <begin position="392"/>
        <end position="402"/>
    </location>
</feature>
<evidence type="ECO:0000256" key="1">
    <source>
        <dbReference type="SAM" id="MobiDB-lite"/>
    </source>
</evidence>
<feature type="transmembrane region" description="Helical" evidence="2">
    <location>
        <begin position="96"/>
        <end position="121"/>
    </location>
</feature>
<keyword evidence="2" id="KW-1133">Transmembrane helix</keyword>
<feature type="transmembrane region" description="Helical" evidence="2">
    <location>
        <begin position="194"/>
        <end position="219"/>
    </location>
</feature>
<dbReference type="AlphaFoldDB" id="A0A7T4A1D0"/>
<evidence type="ECO:0000313" key="4">
    <source>
        <dbReference type="Proteomes" id="UP000595374"/>
    </source>
</evidence>
<dbReference type="RefSeq" id="WP_198500494.1">
    <property type="nucleotide sequence ID" value="NZ_CP065989.1"/>
</dbReference>
<feature type="transmembrane region" description="Helical" evidence="2">
    <location>
        <begin position="166"/>
        <end position="187"/>
    </location>
</feature>
<feature type="transmembrane region" description="Helical" evidence="2">
    <location>
        <begin position="63"/>
        <end position="84"/>
    </location>
</feature>
<reference evidence="3 4" key="1">
    <citation type="submission" date="2020-12" db="EMBL/GenBank/DDBJ databases">
        <title>FDA dAtabase for Regulatory Grade micrObial Sequences (FDA-ARGOS): Supporting development and validation of Infectious Disease Dx tests.</title>
        <authorList>
            <person name="Sproer C."/>
            <person name="Gronow S."/>
            <person name="Severitt S."/>
            <person name="Schroder I."/>
            <person name="Tallon L."/>
            <person name="Sadzewicz L."/>
            <person name="Zhao X."/>
            <person name="Boylan J."/>
            <person name="Ott S."/>
            <person name="Bowen H."/>
            <person name="Vavikolanu K."/>
            <person name="Mehta A."/>
            <person name="Aluvathingal J."/>
            <person name="Nadendla S."/>
            <person name="Lowell S."/>
            <person name="Myers T."/>
            <person name="Yan Y."/>
            <person name="Sichtig H."/>
        </authorList>
    </citation>
    <scope>NUCLEOTIDE SEQUENCE [LARGE SCALE GENOMIC DNA]</scope>
    <source>
        <strain evidence="3 4">FDAARGOS_990</strain>
    </source>
</reference>